<keyword evidence="2" id="KW-1185">Reference proteome</keyword>
<sequence>MIVILAIMIFLSLFQLLQSQEISSCDSSFACVDTTMLSSGDISSPVEVDTSNKITIGKILLGASALIGLPLTTGFVVLSLFPPSFVVMERNGNYSSGIAFETAIGYGDSVRFRFSKKRLIFQYSYLGKYGSRIAIAVTQDVLLKKIGRAGIFGVGFSIGTFGWTNFNSVNTAGIEISAWFGNAMNVPYIFLFPQHHLFVKFRKGFELSSGVKINEINIGFSSSITF</sequence>
<dbReference type="EMBL" id="CZVU01000066">
    <property type="protein sequence ID" value="CUT03431.1"/>
    <property type="molecule type" value="Genomic_DNA"/>
</dbReference>
<accession>A0A656D8W5</accession>
<evidence type="ECO:0000313" key="2">
    <source>
        <dbReference type="Proteomes" id="UP000243065"/>
    </source>
</evidence>
<evidence type="ECO:0008006" key="3">
    <source>
        <dbReference type="Google" id="ProtNLM"/>
    </source>
</evidence>
<name>A0A656D8W5_KRYT1</name>
<dbReference type="RefSeq" id="WP_143713424.1">
    <property type="nucleotide sequence ID" value="NZ_CZVU01000066.1"/>
</dbReference>
<dbReference type="Proteomes" id="UP000243065">
    <property type="component" value="Unassembled WGS sequence"/>
</dbReference>
<organism evidence="1 2">
    <name type="scientific">Kryptobacter tengchongensis</name>
    <dbReference type="NCBI Taxonomy" id="1643429"/>
    <lineage>
        <taxon>Bacteria</taxon>
        <taxon>Pseudomonadati</taxon>
        <taxon>Candidatus Kryptoniota</taxon>
        <taxon>Candidatus Kryptobacter</taxon>
    </lineage>
</organism>
<protein>
    <recommendedName>
        <fullName evidence="3">Outer membrane protein beta-barrel domain-containing protein</fullName>
    </recommendedName>
</protein>
<evidence type="ECO:0000313" key="1">
    <source>
        <dbReference type="EMBL" id="CUT03431.1"/>
    </source>
</evidence>
<reference evidence="1 2" key="1">
    <citation type="submission" date="2015-11" db="EMBL/GenBank/DDBJ databases">
        <authorList>
            <person name="Varghese N."/>
        </authorList>
    </citation>
    <scope>NUCLEOTIDE SEQUENCE [LARGE SCALE GENOMIC DNA]</scope>
    <source>
        <strain evidence="1 2">JGI-24</strain>
    </source>
</reference>
<gene>
    <name evidence="1" type="ORF">JGI24_01302</name>
</gene>
<proteinExistence type="predicted"/>
<dbReference type="AlphaFoldDB" id="A0A656D8W5"/>